<keyword evidence="3" id="KW-1185">Reference proteome</keyword>
<protein>
    <submittedName>
        <fullName evidence="2">DUF2755 family protein</fullName>
    </submittedName>
</protein>
<sequence length="103" mass="11024">MAEFPLSKPVITGSKRDASTLGNAAYAVFVLFCFWAGSQAINLLMNMPGLFEHLMQSSGAATRPYVEMGFGVNILFGLGVFTVGALVLGAIVFAARLFYPQRA</sequence>
<gene>
    <name evidence="2" type="ORF">JJB97_10780</name>
</gene>
<accession>A0A8K0XXX0</accession>
<dbReference type="RefSeq" id="WP_238714020.1">
    <property type="nucleotide sequence ID" value="NZ_JAEPBH010000025.1"/>
</dbReference>
<reference evidence="2" key="1">
    <citation type="submission" date="2021-01" db="EMBL/GenBank/DDBJ databases">
        <title>Intestinitalea alba gen. nov., sp. nov., a novel genus of the family Enterobacteriaceae, isolated from the gut of the plastic-eating mealworm Tenebrio molitor L.</title>
        <authorList>
            <person name="Yang Y."/>
        </authorList>
    </citation>
    <scope>NUCLEOTIDE SEQUENCE</scope>
    <source>
        <strain evidence="2">BIT-L3</strain>
    </source>
</reference>
<dbReference type="AlphaFoldDB" id="A0A8K0XXX0"/>
<evidence type="ECO:0000256" key="1">
    <source>
        <dbReference type="SAM" id="Phobius"/>
    </source>
</evidence>
<dbReference type="InterPro" id="IPR020513">
    <property type="entry name" value="Uncharacterised_IM_YaiY"/>
</dbReference>
<dbReference type="GO" id="GO:0016020">
    <property type="term" value="C:membrane"/>
    <property type="evidence" value="ECO:0007669"/>
    <property type="project" value="InterPro"/>
</dbReference>
<organism evidence="2 3">
    <name type="scientific">Tenebrionibacter intestinalis</name>
    <dbReference type="NCBI Taxonomy" id="2799638"/>
    <lineage>
        <taxon>Bacteria</taxon>
        <taxon>Pseudomonadati</taxon>
        <taxon>Pseudomonadota</taxon>
        <taxon>Gammaproteobacteria</taxon>
        <taxon>Enterobacterales</taxon>
        <taxon>Enterobacteriaceae</taxon>
        <taxon>Tenebrionibacter/Tenebrionicola group</taxon>
        <taxon>Tenebrionibacter</taxon>
    </lineage>
</organism>
<dbReference type="EMBL" id="JAEPBH010000025">
    <property type="protein sequence ID" value="MBK4715802.1"/>
    <property type="molecule type" value="Genomic_DNA"/>
</dbReference>
<feature type="transmembrane region" description="Helical" evidence="1">
    <location>
        <begin position="74"/>
        <end position="99"/>
    </location>
</feature>
<keyword evidence="1" id="KW-1133">Transmembrane helix</keyword>
<comment type="caution">
    <text evidence="2">The sequence shown here is derived from an EMBL/GenBank/DDBJ whole genome shotgun (WGS) entry which is preliminary data.</text>
</comment>
<dbReference type="Proteomes" id="UP000659047">
    <property type="component" value="Unassembled WGS sequence"/>
</dbReference>
<dbReference type="Pfam" id="PF10954">
    <property type="entry name" value="DUF2755"/>
    <property type="match status" value="1"/>
</dbReference>
<keyword evidence="1" id="KW-0472">Membrane</keyword>
<evidence type="ECO:0000313" key="3">
    <source>
        <dbReference type="Proteomes" id="UP000659047"/>
    </source>
</evidence>
<feature type="transmembrane region" description="Helical" evidence="1">
    <location>
        <begin position="24"/>
        <end position="45"/>
    </location>
</feature>
<keyword evidence="1" id="KW-0812">Transmembrane</keyword>
<proteinExistence type="predicted"/>
<name>A0A8K0XXX0_9ENTR</name>
<evidence type="ECO:0000313" key="2">
    <source>
        <dbReference type="EMBL" id="MBK4715802.1"/>
    </source>
</evidence>